<dbReference type="GO" id="GO:0051537">
    <property type="term" value="F:2 iron, 2 sulfur cluster binding"/>
    <property type="evidence" value="ECO:0007669"/>
    <property type="project" value="UniProtKB-KW"/>
</dbReference>
<keyword evidence="1" id="KW-0001">2Fe-2S</keyword>
<dbReference type="RefSeq" id="WP_187556416.1">
    <property type="nucleotide sequence ID" value="NZ_CP060716.1"/>
</dbReference>
<evidence type="ECO:0000256" key="2">
    <source>
        <dbReference type="ARBA" id="ARBA00022723"/>
    </source>
</evidence>
<gene>
    <name evidence="6" type="ORF">H9L06_07175</name>
</gene>
<dbReference type="Proteomes" id="UP000515934">
    <property type="component" value="Chromosome"/>
</dbReference>
<reference evidence="6 7" key="1">
    <citation type="submission" date="2020-08" db="EMBL/GenBank/DDBJ databases">
        <title>Genome sequence of Leucobacter denitrificans KACC 14055T.</title>
        <authorList>
            <person name="Hyun D.-W."/>
            <person name="Bae J.-W."/>
        </authorList>
    </citation>
    <scope>NUCLEOTIDE SEQUENCE [LARGE SCALE GENOMIC DNA]</scope>
    <source>
        <strain evidence="6 7">KACC 14055</strain>
    </source>
</reference>
<protein>
    <submittedName>
        <fullName evidence="6">CDGSH iron-sulfur domain-containing protein</fullName>
    </submittedName>
</protein>
<sequence length="73" mass="7976">MTNSEIVTCANGPLLIRGDFELVDSSGETIDCRRRTVALCRCGASNIKPFCDGTHKLMGFRTEPTIEETPGEN</sequence>
<dbReference type="AlphaFoldDB" id="A0A7G9S7Y5"/>
<evidence type="ECO:0000259" key="5">
    <source>
        <dbReference type="SMART" id="SM00704"/>
    </source>
</evidence>
<evidence type="ECO:0000313" key="6">
    <source>
        <dbReference type="EMBL" id="QNN63960.1"/>
    </source>
</evidence>
<keyword evidence="2" id="KW-0479">Metal-binding</keyword>
<dbReference type="GO" id="GO:0005737">
    <property type="term" value="C:cytoplasm"/>
    <property type="evidence" value="ECO:0007669"/>
    <property type="project" value="UniProtKB-ARBA"/>
</dbReference>
<feature type="domain" description="Iron-binding zinc finger CDGSH type" evidence="5">
    <location>
        <begin position="25"/>
        <end position="61"/>
    </location>
</feature>
<evidence type="ECO:0000256" key="4">
    <source>
        <dbReference type="ARBA" id="ARBA00023014"/>
    </source>
</evidence>
<dbReference type="GO" id="GO:0046872">
    <property type="term" value="F:metal ion binding"/>
    <property type="evidence" value="ECO:0007669"/>
    <property type="project" value="UniProtKB-KW"/>
</dbReference>
<keyword evidence="4" id="KW-0411">Iron-sulfur</keyword>
<dbReference type="InterPro" id="IPR018967">
    <property type="entry name" value="FeS-contain_CDGSH-typ"/>
</dbReference>
<dbReference type="InterPro" id="IPR042216">
    <property type="entry name" value="MitoNEET_CISD"/>
</dbReference>
<accession>A0A7G9S7Y5</accession>
<proteinExistence type="predicted"/>
<dbReference type="SMART" id="SM00704">
    <property type="entry name" value="ZnF_CDGSH"/>
    <property type="match status" value="1"/>
</dbReference>
<dbReference type="Pfam" id="PF09360">
    <property type="entry name" value="zf-CDGSH"/>
    <property type="match status" value="1"/>
</dbReference>
<dbReference type="EMBL" id="CP060716">
    <property type="protein sequence ID" value="QNN63960.1"/>
    <property type="molecule type" value="Genomic_DNA"/>
</dbReference>
<organism evidence="6 7">
    <name type="scientific">Leucobacter denitrificans</name>
    <dbReference type="NCBI Taxonomy" id="683042"/>
    <lineage>
        <taxon>Bacteria</taxon>
        <taxon>Bacillati</taxon>
        <taxon>Actinomycetota</taxon>
        <taxon>Actinomycetes</taxon>
        <taxon>Micrococcales</taxon>
        <taxon>Microbacteriaceae</taxon>
        <taxon>Leucobacter</taxon>
    </lineage>
</organism>
<evidence type="ECO:0000256" key="3">
    <source>
        <dbReference type="ARBA" id="ARBA00023004"/>
    </source>
</evidence>
<evidence type="ECO:0000313" key="7">
    <source>
        <dbReference type="Proteomes" id="UP000515934"/>
    </source>
</evidence>
<keyword evidence="3" id="KW-0408">Iron</keyword>
<keyword evidence="7" id="KW-1185">Reference proteome</keyword>
<dbReference type="Gene3D" id="3.40.5.90">
    <property type="entry name" value="CDGSH iron-sulfur domain, mitoNEET-type"/>
    <property type="match status" value="1"/>
</dbReference>
<name>A0A7G9S7Y5_9MICO</name>
<dbReference type="KEGG" id="ldn:H9L06_07175"/>
<evidence type="ECO:0000256" key="1">
    <source>
        <dbReference type="ARBA" id="ARBA00022714"/>
    </source>
</evidence>